<organism evidence="3 4">
    <name type="scientific">Durusdinium trenchii</name>
    <dbReference type="NCBI Taxonomy" id="1381693"/>
    <lineage>
        <taxon>Eukaryota</taxon>
        <taxon>Sar</taxon>
        <taxon>Alveolata</taxon>
        <taxon>Dinophyceae</taxon>
        <taxon>Suessiales</taxon>
        <taxon>Symbiodiniaceae</taxon>
        <taxon>Durusdinium</taxon>
    </lineage>
</organism>
<comment type="caution">
    <text evidence="3">The sequence shown here is derived from an EMBL/GenBank/DDBJ whole genome shotgun (WGS) entry which is preliminary data.</text>
</comment>
<keyword evidence="4" id="KW-1185">Reference proteome</keyword>
<accession>A0ABP0JN45</accession>
<feature type="signal peptide" evidence="2">
    <location>
        <begin position="1"/>
        <end position="17"/>
    </location>
</feature>
<dbReference type="EMBL" id="CAXAMN010005914">
    <property type="protein sequence ID" value="CAK9015867.1"/>
    <property type="molecule type" value="Genomic_DNA"/>
</dbReference>
<name>A0ABP0JN45_9DINO</name>
<dbReference type="Proteomes" id="UP001642484">
    <property type="component" value="Unassembled WGS sequence"/>
</dbReference>
<evidence type="ECO:0000256" key="1">
    <source>
        <dbReference type="SAM" id="MobiDB-lite"/>
    </source>
</evidence>
<evidence type="ECO:0000256" key="2">
    <source>
        <dbReference type="SAM" id="SignalP"/>
    </source>
</evidence>
<keyword evidence="2" id="KW-0732">Signal</keyword>
<feature type="chain" id="PRO_5045470911" evidence="2">
    <location>
        <begin position="18"/>
        <end position="308"/>
    </location>
</feature>
<feature type="compositionally biased region" description="Basic and acidic residues" evidence="1">
    <location>
        <begin position="268"/>
        <end position="278"/>
    </location>
</feature>
<gene>
    <name evidence="3" type="ORF">CCMP2556_LOCUS12262</name>
</gene>
<proteinExistence type="predicted"/>
<evidence type="ECO:0000313" key="3">
    <source>
        <dbReference type="EMBL" id="CAK9015867.1"/>
    </source>
</evidence>
<evidence type="ECO:0000313" key="4">
    <source>
        <dbReference type="Proteomes" id="UP001642484"/>
    </source>
</evidence>
<reference evidence="3 4" key="1">
    <citation type="submission" date="2024-02" db="EMBL/GenBank/DDBJ databases">
        <authorList>
            <person name="Chen Y."/>
            <person name="Shah S."/>
            <person name="Dougan E. K."/>
            <person name="Thang M."/>
            <person name="Chan C."/>
        </authorList>
    </citation>
    <scope>NUCLEOTIDE SEQUENCE [LARGE SCALE GENOMIC DNA]</scope>
</reference>
<feature type="region of interest" description="Disordered" evidence="1">
    <location>
        <begin position="245"/>
        <end position="289"/>
    </location>
</feature>
<sequence>MRLVCWLCFRLLNVCTASPPPSADTTPSVLCQCSRATHPVVRRITEHMAQSRQSERLALSEKRQITIPQAPRGNDRNVNFISQATIVGRMKLSCLMLDWTVLRIIFLWRGYYIRHVLNDAIASPCSVLFYSSRLRGLHCFAMDLPPHLPPEKVCREHLVSKSMGELPSLELEALVDVNEFVTATIRELPSLSFDLDDDDFATGTWSVGDVAVRSKKGYKGSLQRRRRLFRRDSDPLALEKLQESLKEPVKEGQAPKPGSFDLLFSNHPDPESRRHSIIPDRPVQNGVRGVRSFPVNDRWLAGGEVHAT</sequence>
<protein>
    <submittedName>
        <fullName evidence="3">Uncharacterized protein</fullName>
    </submittedName>
</protein>